<accession>A0A2W5TCU9</accession>
<reference evidence="1 2" key="1">
    <citation type="submission" date="2017-08" db="EMBL/GenBank/DDBJ databases">
        <title>Infants hospitalized years apart are colonized by the same room-sourced microbial strains.</title>
        <authorList>
            <person name="Brooks B."/>
            <person name="Olm M.R."/>
            <person name="Firek B.A."/>
            <person name="Baker R."/>
            <person name="Thomas B.C."/>
            <person name="Morowitz M.J."/>
            <person name="Banfield J.F."/>
        </authorList>
    </citation>
    <scope>NUCLEOTIDE SEQUENCE [LARGE SCALE GENOMIC DNA]</scope>
    <source>
        <strain evidence="1">S2_003_000_R2_14</strain>
    </source>
</reference>
<dbReference type="Proteomes" id="UP000249061">
    <property type="component" value="Unassembled WGS sequence"/>
</dbReference>
<protein>
    <recommendedName>
        <fullName evidence="3">Lipoprotein</fullName>
    </recommendedName>
</protein>
<evidence type="ECO:0000313" key="1">
    <source>
        <dbReference type="EMBL" id="PZR13289.1"/>
    </source>
</evidence>
<comment type="caution">
    <text evidence="1">The sequence shown here is derived from an EMBL/GenBank/DDBJ whole genome shotgun (WGS) entry which is preliminary data.</text>
</comment>
<sequence length="169" mass="18384">MTKENRTLLLVFAAVFGLGCLGTGAVAFILLSSLESFGGSSDWSKTAVAERDLPTLFGVKLPTAPLVWDSRAMGFQDGFWEVLVKLPPASRETFLSMNGLELTDVGAGSDDDTLQRIRELEPATPALKAQRVRLPEVQQPDGGGWYLYRSGTLYEADGVLWVHLVAHES</sequence>
<dbReference type="AlphaFoldDB" id="A0A2W5TCU9"/>
<evidence type="ECO:0008006" key="3">
    <source>
        <dbReference type="Google" id="ProtNLM"/>
    </source>
</evidence>
<evidence type="ECO:0000313" key="2">
    <source>
        <dbReference type="Proteomes" id="UP000249061"/>
    </source>
</evidence>
<dbReference type="EMBL" id="QFQP01000010">
    <property type="protein sequence ID" value="PZR13289.1"/>
    <property type="molecule type" value="Genomic_DNA"/>
</dbReference>
<name>A0A2W5TCU9_9BACT</name>
<organism evidence="1 2">
    <name type="scientific">Archangium gephyra</name>
    <dbReference type="NCBI Taxonomy" id="48"/>
    <lineage>
        <taxon>Bacteria</taxon>
        <taxon>Pseudomonadati</taxon>
        <taxon>Myxococcota</taxon>
        <taxon>Myxococcia</taxon>
        <taxon>Myxococcales</taxon>
        <taxon>Cystobacterineae</taxon>
        <taxon>Archangiaceae</taxon>
        <taxon>Archangium</taxon>
    </lineage>
</organism>
<gene>
    <name evidence="1" type="ORF">DI536_13470</name>
</gene>
<dbReference type="PROSITE" id="PS51257">
    <property type="entry name" value="PROKAR_LIPOPROTEIN"/>
    <property type="match status" value="1"/>
</dbReference>
<proteinExistence type="predicted"/>